<evidence type="ECO:0000256" key="3">
    <source>
        <dbReference type="RuleBase" id="RU361235"/>
    </source>
</evidence>
<dbReference type="PANTHER" id="PTHR11559">
    <property type="entry name" value="CARBOXYLESTERASE"/>
    <property type="match status" value="1"/>
</dbReference>
<dbReference type="Gene3D" id="3.40.50.1820">
    <property type="entry name" value="alpha/beta hydrolase"/>
    <property type="match status" value="1"/>
</dbReference>
<feature type="domain" description="Carboxylesterase type B" evidence="5">
    <location>
        <begin position="343"/>
        <end position="459"/>
    </location>
</feature>
<name>A0ABT3ZTG9_9BURK</name>
<sequence length="482" mass="50787">MNSMPIVSTQNGQLQGERDGALTVFRGIPYAAPPVDALRWRAPVPPSSWNGVRAATAFGPSCLQKSPRRTQADNPAEGTQGEDCLTLNVWAPANAGATEPLPVMVWLHGGSFRFGAGSLPVHDGGELAKRGAVIVTINYRLGLFGTFAHPALREKGEPGGNYGLLDAIAALRWVRDNIAAFGGDPRAVTLFGESAGGVSVGYLMASPLAQGLFQRAIIQSGGLSLPEYARAEAEAIALKTSDALGATTAEALRALPAEAIRDAATDAADTMPFIDGAIVREKGRAAFAAGRIQHVPLLVGYNDAEAGFFGPAYWQSLPRQVGEDAWGALRHHCFGYGATSEDAAAEQVASELFAGVNTRAFARGASAAAPVYAYRFAWVPPEQRAAARGAIHTAEIPYVFGHVPRRPGAEDRSHALSSTLADRWVAFARTGVPTTNPVDWPRFEAGSRESLLLIGPDTEKVGPNPAAGLLDTLDGMQLPPRP</sequence>
<dbReference type="PROSITE" id="PS00122">
    <property type="entry name" value="CARBOXYLESTERASE_B_1"/>
    <property type="match status" value="1"/>
</dbReference>
<evidence type="ECO:0000313" key="7">
    <source>
        <dbReference type="Proteomes" id="UP001082899"/>
    </source>
</evidence>
<proteinExistence type="inferred from homology"/>
<comment type="similarity">
    <text evidence="1 3">Belongs to the type-B carboxylesterase/lipase family.</text>
</comment>
<gene>
    <name evidence="6" type="ORF">OVY01_20535</name>
</gene>
<feature type="domain" description="Carboxylesterase type B" evidence="5">
    <location>
        <begin position="5"/>
        <end position="315"/>
    </location>
</feature>
<dbReference type="InterPro" id="IPR029058">
    <property type="entry name" value="AB_hydrolase_fold"/>
</dbReference>
<evidence type="ECO:0000256" key="1">
    <source>
        <dbReference type="ARBA" id="ARBA00005964"/>
    </source>
</evidence>
<accession>A0ABT3ZTG9</accession>
<protein>
    <recommendedName>
        <fullName evidence="3">Carboxylic ester hydrolase</fullName>
        <ecNumber evidence="3">3.1.1.-</ecNumber>
    </recommendedName>
</protein>
<keyword evidence="2 3" id="KW-0378">Hydrolase</keyword>
<evidence type="ECO:0000259" key="5">
    <source>
        <dbReference type="Pfam" id="PF00135"/>
    </source>
</evidence>
<dbReference type="InterPro" id="IPR002018">
    <property type="entry name" value="CarbesteraseB"/>
</dbReference>
<dbReference type="Pfam" id="PF00135">
    <property type="entry name" value="COesterase"/>
    <property type="match status" value="2"/>
</dbReference>
<comment type="caution">
    <text evidence="6">The sequence shown here is derived from an EMBL/GenBank/DDBJ whole genome shotgun (WGS) entry which is preliminary data.</text>
</comment>
<keyword evidence="7" id="KW-1185">Reference proteome</keyword>
<dbReference type="EMBL" id="JAPMXC010000010">
    <property type="protein sequence ID" value="MCY0389537.1"/>
    <property type="molecule type" value="Genomic_DNA"/>
</dbReference>
<dbReference type="EC" id="3.1.1.-" evidence="3"/>
<dbReference type="SUPFAM" id="SSF53474">
    <property type="entry name" value="alpha/beta-Hydrolases"/>
    <property type="match status" value="1"/>
</dbReference>
<evidence type="ECO:0000256" key="2">
    <source>
        <dbReference type="ARBA" id="ARBA00022801"/>
    </source>
</evidence>
<organism evidence="6 7">
    <name type="scientific">Robbsia betulipollinis</name>
    <dbReference type="NCBI Taxonomy" id="2981849"/>
    <lineage>
        <taxon>Bacteria</taxon>
        <taxon>Pseudomonadati</taxon>
        <taxon>Pseudomonadota</taxon>
        <taxon>Betaproteobacteria</taxon>
        <taxon>Burkholderiales</taxon>
        <taxon>Burkholderiaceae</taxon>
        <taxon>Robbsia</taxon>
    </lineage>
</organism>
<feature type="region of interest" description="Disordered" evidence="4">
    <location>
        <begin position="455"/>
        <end position="482"/>
    </location>
</feature>
<reference evidence="6" key="1">
    <citation type="submission" date="2022-11" db="EMBL/GenBank/DDBJ databases">
        <title>Robbsia betulipollinis sp. nov., isolated from pollen of birch (Betula pendula).</title>
        <authorList>
            <person name="Shi H."/>
            <person name="Ambika Manirajan B."/>
            <person name="Ratering S."/>
            <person name="Geissler-Plaum R."/>
            <person name="Schnell S."/>
        </authorList>
    </citation>
    <scope>NUCLEOTIDE SEQUENCE</scope>
    <source>
        <strain evidence="6">Bb-Pol-6</strain>
    </source>
</reference>
<dbReference type="InterPro" id="IPR019819">
    <property type="entry name" value="Carboxylesterase_B_CS"/>
</dbReference>
<dbReference type="Proteomes" id="UP001082899">
    <property type="component" value="Unassembled WGS sequence"/>
</dbReference>
<dbReference type="PROSITE" id="PS00941">
    <property type="entry name" value="CARBOXYLESTERASE_B_2"/>
    <property type="match status" value="1"/>
</dbReference>
<dbReference type="RefSeq" id="WP_267849432.1">
    <property type="nucleotide sequence ID" value="NZ_JAPMXC010000010.1"/>
</dbReference>
<evidence type="ECO:0000256" key="4">
    <source>
        <dbReference type="SAM" id="MobiDB-lite"/>
    </source>
</evidence>
<dbReference type="InterPro" id="IPR019826">
    <property type="entry name" value="Carboxylesterase_B_AS"/>
</dbReference>
<dbReference type="InterPro" id="IPR050309">
    <property type="entry name" value="Type-B_Carboxylest/Lipase"/>
</dbReference>
<evidence type="ECO:0000313" key="6">
    <source>
        <dbReference type="EMBL" id="MCY0389537.1"/>
    </source>
</evidence>